<proteinExistence type="predicted"/>
<comment type="caution">
    <text evidence="2">The sequence shown here is derived from an EMBL/GenBank/DDBJ whole genome shotgun (WGS) entry which is preliminary data.</text>
</comment>
<dbReference type="RefSeq" id="WP_115363188.1">
    <property type="nucleotide sequence ID" value="NZ_QDKL01000003.1"/>
</dbReference>
<evidence type="ECO:0000256" key="1">
    <source>
        <dbReference type="SAM" id="SignalP"/>
    </source>
</evidence>
<feature type="chain" id="PRO_5046759974" evidence="1">
    <location>
        <begin position="19"/>
        <end position="91"/>
    </location>
</feature>
<keyword evidence="3" id="KW-1185">Reference proteome</keyword>
<dbReference type="EMBL" id="QDKL01000003">
    <property type="protein sequence ID" value="RZF20912.1"/>
    <property type="molecule type" value="Genomic_DNA"/>
</dbReference>
<organism evidence="2 3">
    <name type="scientific">Halobacteriovorax vibrionivorans</name>
    <dbReference type="NCBI Taxonomy" id="2152716"/>
    <lineage>
        <taxon>Bacteria</taxon>
        <taxon>Pseudomonadati</taxon>
        <taxon>Bdellovibrionota</taxon>
        <taxon>Bacteriovoracia</taxon>
        <taxon>Bacteriovoracales</taxon>
        <taxon>Halobacteriovoraceae</taxon>
        <taxon>Halobacteriovorax</taxon>
    </lineage>
</organism>
<sequence length="91" mass="9961">MKGLLVAATLVLSVNVSASVLKVCAKQANEVCKEITNKDDFMACHNAIMDSCLNGPYYASGNKSMPWCYDECALVADEAQRNLCYETCNEK</sequence>
<evidence type="ECO:0000313" key="3">
    <source>
        <dbReference type="Proteomes" id="UP000443582"/>
    </source>
</evidence>
<dbReference type="Proteomes" id="UP000443582">
    <property type="component" value="Unassembled WGS sequence"/>
</dbReference>
<evidence type="ECO:0000313" key="2">
    <source>
        <dbReference type="EMBL" id="RZF20912.1"/>
    </source>
</evidence>
<name>A0ABY0ID81_9BACT</name>
<gene>
    <name evidence="2" type="ORF">DAY19_13080</name>
</gene>
<keyword evidence="1" id="KW-0732">Signal</keyword>
<accession>A0ABY0ID81</accession>
<reference evidence="3" key="1">
    <citation type="journal article" date="2019" name="Int. J. Syst. Evol. Microbiol.">
        <title>Halobacteriovorax valvorus sp. nov., a novel prokaryotic predator isolated from coastal seawater of China.</title>
        <authorList>
            <person name="Chen M.-X."/>
        </authorList>
    </citation>
    <scope>NUCLEOTIDE SEQUENCE [LARGE SCALE GENOMIC DNA]</scope>
    <source>
        <strain evidence="3">BL9</strain>
    </source>
</reference>
<protein>
    <submittedName>
        <fullName evidence="2">Uncharacterized protein</fullName>
    </submittedName>
</protein>
<feature type="signal peptide" evidence="1">
    <location>
        <begin position="1"/>
        <end position="18"/>
    </location>
</feature>